<dbReference type="GO" id="GO:0016787">
    <property type="term" value="F:hydrolase activity"/>
    <property type="evidence" value="ECO:0007669"/>
    <property type="project" value="UniProtKB-KW"/>
</dbReference>
<dbReference type="Pfam" id="PF12697">
    <property type="entry name" value="Abhydrolase_6"/>
    <property type="match status" value="1"/>
</dbReference>
<proteinExistence type="predicted"/>
<dbReference type="Gene3D" id="3.40.50.1820">
    <property type="entry name" value="alpha/beta hydrolase"/>
    <property type="match status" value="1"/>
</dbReference>
<evidence type="ECO:0000313" key="2">
    <source>
        <dbReference type="EMBL" id="SFH16980.1"/>
    </source>
</evidence>
<accession>A0ABY1E972</accession>
<feature type="domain" description="AB hydrolase-1" evidence="1">
    <location>
        <begin position="66"/>
        <end position="144"/>
    </location>
</feature>
<dbReference type="Proteomes" id="UP000199681">
    <property type="component" value="Unassembled WGS sequence"/>
</dbReference>
<organism evidence="2 3">
    <name type="scientific">Cryobacterium levicorallinum</name>
    <dbReference type="NCBI Taxonomy" id="995038"/>
    <lineage>
        <taxon>Bacteria</taxon>
        <taxon>Bacillati</taxon>
        <taxon>Actinomycetota</taxon>
        <taxon>Actinomycetes</taxon>
        <taxon>Micrococcales</taxon>
        <taxon>Microbacteriaceae</taxon>
        <taxon>Cryobacterium</taxon>
    </lineage>
</organism>
<gene>
    <name evidence="2" type="ORF">SAMN05216274_101160</name>
</gene>
<protein>
    <submittedName>
        <fullName evidence="2">Alpha/beta hydrolase</fullName>
    </submittedName>
</protein>
<sequence>MRVRRVRILAKLKPPTGVSDVAARIPKAAKGGAQVRIEKYGDGEQTSWAVYIGGTVDWDPVATNEPFDLAANVSAIAQQNAGSFRAVMEAMQAAGVEPGDPVVVAGHSQGGIVATQVAASEAFNVQAVATFGAPETCVPVPSGVATLTVEHSDDVVTALGGSCLIDSEDRLTVRREVFATTEPPVGENVPAHHLDRYRETAQLINASPEENLQNFQDTMTGIVGSAEGEAVLWRGIRLPAGSAPK</sequence>
<dbReference type="EMBL" id="FOPW01000001">
    <property type="protein sequence ID" value="SFH16980.1"/>
    <property type="molecule type" value="Genomic_DNA"/>
</dbReference>
<comment type="caution">
    <text evidence="2">The sequence shown here is derived from an EMBL/GenBank/DDBJ whole genome shotgun (WGS) entry which is preliminary data.</text>
</comment>
<keyword evidence="3" id="KW-1185">Reference proteome</keyword>
<evidence type="ECO:0000259" key="1">
    <source>
        <dbReference type="Pfam" id="PF12697"/>
    </source>
</evidence>
<reference evidence="2 3" key="1">
    <citation type="submission" date="2016-10" db="EMBL/GenBank/DDBJ databases">
        <authorList>
            <person name="Varghese N."/>
            <person name="Submissions S."/>
        </authorList>
    </citation>
    <scope>NUCLEOTIDE SEQUENCE [LARGE SCALE GENOMIC DNA]</scope>
    <source>
        <strain evidence="2 3">GMCC 1.11211</strain>
    </source>
</reference>
<dbReference type="InterPro" id="IPR000073">
    <property type="entry name" value="AB_hydrolase_1"/>
</dbReference>
<dbReference type="SUPFAM" id="SSF53474">
    <property type="entry name" value="alpha/beta-Hydrolases"/>
    <property type="match status" value="1"/>
</dbReference>
<dbReference type="InterPro" id="IPR029058">
    <property type="entry name" value="AB_hydrolase_fold"/>
</dbReference>
<keyword evidence="2" id="KW-0378">Hydrolase</keyword>
<name>A0ABY1E972_9MICO</name>
<evidence type="ECO:0000313" key="3">
    <source>
        <dbReference type="Proteomes" id="UP000199681"/>
    </source>
</evidence>